<evidence type="ECO:0000259" key="2">
    <source>
        <dbReference type="Pfam" id="PF01636"/>
    </source>
</evidence>
<proteinExistence type="inferred from homology"/>
<dbReference type="Gene3D" id="3.30.200.20">
    <property type="entry name" value="Phosphorylase Kinase, domain 1"/>
    <property type="match status" value="1"/>
</dbReference>
<comment type="similarity">
    <text evidence="1">Belongs to the pseudomonas-type ThrB family.</text>
</comment>
<dbReference type="InterPro" id="IPR050249">
    <property type="entry name" value="Pseudomonas-type_ThrB"/>
</dbReference>
<evidence type="ECO:0000313" key="3">
    <source>
        <dbReference type="EMBL" id="MBE9192140.1"/>
    </source>
</evidence>
<feature type="domain" description="Aminoglycoside phosphotransferase" evidence="2">
    <location>
        <begin position="28"/>
        <end position="212"/>
    </location>
</feature>
<dbReference type="RefSeq" id="WP_193933583.1">
    <property type="nucleotide sequence ID" value="NZ_CAWPMZ010000081.1"/>
</dbReference>
<sequence length="213" mass="23768">MNDEPLLHLAIAALYNYGLKNAQLTRLGGASNTNFKVDADGQSFVLRLHTSALHDRDAISSELAWLSSLHSNTTLILPKPIVNLNGVLVTSVFADNELELLCTLLSWVTGKIPPTVNTLTDEQLAKVGSVMAQLHNHSQQFKLPDRFKRQTYDAAHFSQRLEPLYMTLSDTANQNELDSLKVNGNHIITRFTQLERKQDSFGVIHADFHSGNY</sequence>
<evidence type="ECO:0000313" key="4">
    <source>
        <dbReference type="Proteomes" id="UP000651156"/>
    </source>
</evidence>
<dbReference type="Gene3D" id="3.90.1200.10">
    <property type="match status" value="1"/>
</dbReference>
<organism evidence="3 4">
    <name type="scientific">Gloeocapsopsis crepidinum LEGE 06123</name>
    <dbReference type="NCBI Taxonomy" id="588587"/>
    <lineage>
        <taxon>Bacteria</taxon>
        <taxon>Bacillati</taxon>
        <taxon>Cyanobacteriota</taxon>
        <taxon>Cyanophyceae</taxon>
        <taxon>Oscillatoriophycideae</taxon>
        <taxon>Chroococcales</taxon>
        <taxon>Chroococcaceae</taxon>
        <taxon>Gloeocapsopsis</taxon>
    </lineage>
</organism>
<protein>
    <submittedName>
        <fullName evidence="3">Phosphotransferase</fullName>
    </submittedName>
</protein>
<dbReference type="EMBL" id="JADEWN010000047">
    <property type="protein sequence ID" value="MBE9192140.1"/>
    <property type="molecule type" value="Genomic_DNA"/>
</dbReference>
<gene>
    <name evidence="3" type="ORF">IQ230_17625</name>
</gene>
<dbReference type="SUPFAM" id="SSF56112">
    <property type="entry name" value="Protein kinase-like (PK-like)"/>
    <property type="match status" value="1"/>
</dbReference>
<name>A0ABR9UVU3_9CHRO</name>
<keyword evidence="4" id="KW-1185">Reference proteome</keyword>
<dbReference type="PANTHER" id="PTHR21064:SF6">
    <property type="entry name" value="AMINOGLYCOSIDE PHOSPHOTRANSFERASE DOMAIN-CONTAINING PROTEIN"/>
    <property type="match status" value="1"/>
</dbReference>
<comment type="caution">
    <text evidence="3">The sequence shown here is derived from an EMBL/GenBank/DDBJ whole genome shotgun (WGS) entry which is preliminary data.</text>
</comment>
<accession>A0ABR9UVU3</accession>
<dbReference type="InterPro" id="IPR011009">
    <property type="entry name" value="Kinase-like_dom_sf"/>
</dbReference>
<dbReference type="InterPro" id="IPR002575">
    <property type="entry name" value="Aminoglycoside_PTrfase"/>
</dbReference>
<dbReference type="Pfam" id="PF01636">
    <property type="entry name" value="APH"/>
    <property type="match status" value="1"/>
</dbReference>
<reference evidence="3 4" key="1">
    <citation type="submission" date="2020-10" db="EMBL/GenBank/DDBJ databases">
        <authorList>
            <person name="Castelo-Branco R."/>
            <person name="Eusebio N."/>
            <person name="Adriana R."/>
            <person name="Vieira A."/>
            <person name="Brugerolle De Fraissinette N."/>
            <person name="Rezende De Castro R."/>
            <person name="Schneider M.P."/>
            <person name="Vasconcelos V."/>
            <person name="Leao P.N."/>
        </authorList>
    </citation>
    <scope>NUCLEOTIDE SEQUENCE [LARGE SCALE GENOMIC DNA]</scope>
    <source>
        <strain evidence="3 4">LEGE 06123</strain>
    </source>
</reference>
<dbReference type="Proteomes" id="UP000651156">
    <property type="component" value="Unassembled WGS sequence"/>
</dbReference>
<dbReference type="PANTHER" id="PTHR21064">
    <property type="entry name" value="AMINOGLYCOSIDE PHOSPHOTRANSFERASE DOMAIN-CONTAINING PROTEIN-RELATED"/>
    <property type="match status" value="1"/>
</dbReference>
<evidence type="ECO:0000256" key="1">
    <source>
        <dbReference type="ARBA" id="ARBA00038240"/>
    </source>
</evidence>